<organism evidence="9 10">
    <name type="scientific">Sphingomonas abietis</name>
    <dbReference type="NCBI Taxonomy" id="3012344"/>
    <lineage>
        <taxon>Bacteria</taxon>
        <taxon>Pseudomonadati</taxon>
        <taxon>Pseudomonadota</taxon>
        <taxon>Alphaproteobacteria</taxon>
        <taxon>Sphingomonadales</taxon>
        <taxon>Sphingomonadaceae</taxon>
        <taxon>Sphingomonas</taxon>
    </lineage>
</organism>
<dbReference type="InterPro" id="IPR003953">
    <property type="entry name" value="FAD-dep_OxRdtase_2_FAD-bd"/>
</dbReference>
<dbReference type="InterPro" id="IPR007867">
    <property type="entry name" value="GMC_OxRtase_C"/>
</dbReference>
<comment type="cofactor">
    <cofactor evidence="1">
        <name>FAD</name>
        <dbReference type="ChEBI" id="CHEBI:57692"/>
    </cofactor>
</comment>
<keyword evidence="3" id="KW-0285">Flavoprotein</keyword>
<protein>
    <submittedName>
        <fullName evidence="9">GMC family oxidoreductase</fullName>
    </submittedName>
</protein>
<evidence type="ECO:0000259" key="8">
    <source>
        <dbReference type="Pfam" id="PF05199"/>
    </source>
</evidence>
<sequence>MPDFDADVVVVGSGALGAQVAYEIAHAGKSVIILEAGPNTPDWRLTENFRVSPRKDNLSDPFGSLDYAPNSWTPGYVSADIDADTIPGTIRSVGGTARHWTGVAWRLLPEEMKMRSTFGVGRDWPFGYDVLEPFYTAADYQIGVAGLTENDDSGRNLGHTYPPRSKPYPLPPEAKPYFIQRFQMRTAARGYITQQMPGARVTEPYDGRPACIGNNICNPNCPIGAKYSGQKAVERAVKAGAQLRHDAIVDTIAVDGRGRITSISYQSPTGVRSTLTARRYVIAGHGFETPKLLMMNGLAGRTGLLGRNMMIHPSLNMSFFADEPVWTGRGQAVHGAMVQRRLMKDRGETAGGFYQFVNSSPVADVAADILKEGRLVGAAFDEELRRRASQVINIQILLEDLPVPDNGIALNPGWKDRLGLPGLRLRYRIPDYAKAALPRTIADYANWVQAMGGTPRQVPGQWTVQHHIMGTTIMGDDPDTSIVDADLRSHDHDNLFLVTTGVFPSASCVNPTLTGIALAIRAGRHIAGEV</sequence>
<dbReference type="SUPFAM" id="SSF54373">
    <property type="entry name" value="FAD-linked reductases, C-terminal domain"/>
    <property type="match status" value="1"/>
</dbReference>
<dbReference type="PANTHER" id="PTHR42784:SF1">
    <property type="entry name" value="PYRANOSE 2-OXIDASE"/>
    <property type="match status" value="1"/>
</dbReference>
<evidence type="ECO:0000313" key="10">
    <source>
        <dbReference type="Proteomes" id="UP001210865"/>
    </source>
</evidence>
<keyword evidence="4" id="KW-0274">FAD</keyword>
<feature type="domain" description="Glucose-methanol-choline oxidoreductase N-terminal" evidence="6">
    <location>
        <begin position="215"/>
        <end position="313"/>
    </location>
</feature>
<gene>
    <name evidence="9" type="ORF">PBT88_14150</name>
</gene>
<dbReference type="Pfam" id="PF00732">
    <property type="entry name" value="GMC_oxred_N"/>
    <property type="match status" value="1"/>
</dbReference>
<evidence type="ECO:0000259" key="7">
    <source>
        <dbReference type="Pfam" id="PF00890"/>
    </source>
</evidence>
<keyword evidence="10" id="KW-1185">Reference proteome</keyword>
<dbReference type="PANTHER" id="PTHR42784">
    <property type="entry name" value="PYRANOSE 2-OXIDASE"/>
    <property type="match status" value="1"/>
</dbReference>
<evidence type="ECO:0000313" key="9">
    <source>
        <dbReference type="EMBL" id="WBO21321.1"/>
    </source>
</evidence>
<dbReference type="RefSeq" id="WP_270075970.1">
    <property type="nucleotide sequence ID" value="NZ_CP115174.1"/>
</dbReference>
<dbReference type="InterPro" id="IPR036188">
    <property type="entry name" value="FAD/NAD-bd_sf"/>
</dbReference>
<evidence type="ECO:0000256" key="4">
    <source>
        <dbReference type="ARBA" id="ARBA00022827"/>
    </source>
</evidence>
<dbReference type="Pfam" id="PF00890">
    <property type="entry name" value="FAD_binding_2"/>
    <property type="match status" value="1"/>
</dbReference>
<dbReference type="Gene3D" id="3.50.50.60">
    <property type="entry name" value="FAD/NAD(P)-binding domain"/>
    <property type="match status" value="2"/>
</dbReference>
<keyword evidence="5" id="KW-0560">Oxidoreductase</keyword>
<dbReference type="Proteomes" id="UP001210865">
    <property type="component" value="Chromosome"/>
</dbReference>
<evidence type="ECO:0000256" key="2">
    <source>
        <dbReference type="ARBA" id="ARBA00010790"/>
    </source>
</evidence>
<dbReference type="SUPFAM" id="SSF51905">
    <property type="entry name" value="FAD/NAD(P)-binding domain"/>
    <property type="match status" value="1"/>
</dbReference>
<dbReference type="Pfam" id="PF05199">
    <property type="entry name" value="GMC_oxred_C"/>
    <property type="match status" value="1"/>
</dbReference>
<name>A0ABY7NPB6_9SPHN</name>
<dbReference type="InterPro" id="IPR000172">
    <property type="entry name" value="GMC_OxRdtase_N"/>
</dbReference>
<feature type="domain" description="FAD-dependent oxidoreductase 2 FAD-binding" evidence="7">
    <location>
        <begin position="7"/>
        <end position="40"/>
    </location>
</feature>
<feature type="domain" description="Glucose-methanol-choline oxidoreductase C-terminal" evidence="8">
    <location>
        <begin position="404"/>
        <end position="519"/>
    </location>
</feature>
<reference evidence="9 10" key="1">
    <citation type="submission" date="2022-12" db="EMBL/GenBank/DDBJ databases">
        <title>Sphingomonas abieness sp. nov., an endophytic bacterium isolated from Abies koreana.</title>
        <authorList>
            <person name="Jiang L."/>
            <person name="Lee J."/>
        </authorList>
    </citation>
    <scope>NUCLEOTIDE SEQUENCE [LARGE SCALE GENOMIC DNA]</scope>
    <source>
        <strain evidence="10">PAMB 00755</strain>
    </source>
</reference>
<dbReference type="InterPro" id="IPR051473">
    <property type="entry name" value="P2Ox-like"/>
</dbReference>
<dbReference type="EMBL" id="CP115174">
    <property type="protein sequence ID" value="WBO21321.1"/>
    <property type="molecule type" value="Genomic_DNA"/>
</dbReference>
<accession>A0ABY7NPB6</accession>
<evidence type="ECO:0000256" key="5">
    <source>
        <dbReference type="ARBA" id="ARBA00023002"/>
    </source>
</evidence>
<evidence type="ECO:0000256" key="3">
    <source>
        <dbReference type="ARBA" id="ARBA00022630"/>
    </source>
</evidence>
<evidence type="ECO:0000259" key="6">
    <source>
        <dbReference type="Pfam" id="PF00732"/>
    </source>
</evidence>
<evidence type="ECO:0000256" key="1">
    <source>
        <dbReference type="ARBA" id="ARBA00001974"/>
    </source>
</evidence>
<proteinExistence type="inferred from homology"/>
<comment type="similarity">
    <text evidence="2">Belongs to the GMC oxidoreductase family.</text>
</comment>